<organism evidence="4 5">
    <name type="scientific">Phytophthora rubi</name>
    <dbReference type="NCBI Taxonomy" id="129364"/>
    <lineage>
        <taxon>Eukaryota</taxon>
        <taxon>Sar</taxon>
        <taxon>Stramenopiles</taxon>
        <taxon>Oomycota</taxon>
        <taxon>Peronosporomycetes</taxon>
        <taxon>Peronosporales</taxon>
        <taxon>Peronosporaceae</taxon>
        <taxon>Phytophthora</taxon>
    </lineage>
</organism>
<dbReference type="SUPFAM" id="SSF56672">
    <property type="entry name" value="DNA/RNA polymerases"/>
    <property type="match status" value="1"/>
</dbReference>
<keyword evidence="2" id="KW-0472">Membrane</keyword>
<dbReference type="InterPro" id="IPR051320">
    <property type="entry name" value="Viral_Replic_Matur_Polypro"/>
</dbReference>
<evidence type="ECO:0000313" key="5">
    <source>
        <dbReference type="Proteomes" id="UP000429607"/>
    </source>
</evidence>
<dbReference type="Gene3D" id="3.10.10.10">
    <property type="entry name" value="HIV Type 1 Reverse Transcriptase, subunit A, domain 1"/>
    <property type="match status" value="1"/>
</dbReference>
<dbReference type="Gene3D" id="2.40.70.10">
    <property type="entry name" value="Acid Proteases"/>
    <property type="match status" value="1"/>
</dbReference>
<dbReference type="InterPro" id="IPR021109">
    <property type="entry name" value="Peptidase_aspartic_dom_sf"/>
</dbReference>
<dbReference type="CDD" id="cd01647">
    <property type="entry name" value="RT_LTR"/>
    <property type="match status" value="1"/>
</dbReference>
<dbReference type="Pfam" id="PF13975">
    <property type="entry name" value="gag-asp_proteas"/>
    <property type="match status" value="1"/>
</dbReference>
<dbReference type="InterPro" id="IPR043502">
    <property type="entry name" value="DNA/RNA_pol_sf"/>
</dbReference>
<keyword evidence="2" id="KW-0812">Transmembrane</keyword>
<dbReference type="PROSITE" id="PS50878">
    <property type="entry name" value="RT_POL"/>
    <property type="match status" value="1"/>
</dbReference>
<dbReference type="InterPro" id="IPR043128">
    <property type="entry name" value="Rev_trsase/Diguanyl_cyclase"/>
</dbReference>
<evidence type="ECO:0000256" key="2">
    <source>
        <dbReference type="SAM" id="Phobius"/>
    </source>
</evidence>
<proteinExistence type="predicted"/>
<gene>
    <name evidence="4" type="ORF">PR001_g18314</name>
</gene>
<comment type="caution">
    <text evidence="4">The sequence shown here is derived from an EMBL/GenBank/DDBJ whole genome shotgun (WGS) entry which is preliminary data.</text>
</comment>
<evidence type="ECO:0000259" key="3">
    <source>
        <dbReference type="PROSITE" id="PS50878"/>
    </source>
</evidence>
<dbReference type="PANTHER" id="PTHR33064:SF37">
    <property type="entry name" value="RIBONUCLEASE H"/>
    <property type="match status" value="1"/>
</dbReference>
<dbReference type="EMBL" id="QXFV01001601">
    <property type="protein sequence ID" value="KAE9002209.1"/>
    <property type="molecule type" value="Genomic_DNA"/>
</dbReference>
<feature type="region of interest" description="Disordered" evidence="1">
    <location>
        <begin position="228"/>
        <end position="288"/>
    </location>
</feature>
<dbReference type="Gene3D" id="3.30.70.270">
    <property type="match status" value="1"/>
</dbReference>
<reference evidence="4 5" key="1">
    <citation type="submission" date="2018-09" db="EMBL/GenBank/DDBJ databases">
        <title>Genomic investigation of the strawberry pathogen Phytophthora fragariae indicates pathogenicity is determined by transcriptional variation in three key races.</title>
        <authorList>
            <person name="Adams T.M."/>
            <person name="Armitage A.D."/>
            <person name="Sobczyk M.K."/>
            <person name="Bates H.J."/>
            <person name="Dunwell J.M."/>
            <person name="Nellist C.F."/>
            <person name="Harrison R.J."/>
        </authorList>
    </citation>
    <scope>NUCLEOTIDE SEQUENCE [LARGE SCALE GENOMIC DNA]</scope>
    <source>
        <strain evidence="4 5">SCRP249</strain>
    </source>
</reference>
<name>A0A6A3K4U7_9STRA</name>
<dbReference type="AlphaFoldDB" id="A0A6A3K4U7"/>
<feature type="compositionally biased region" description="Low complexity" evidence="1">
    <location>
        <begin position="261"/>
        <end position="277"/>
    </location>
</feature>
<keyword evidence="2" id="KW-1133">Transmembrane helix</keyword>
<feature type="domain" description="Reverse transcriptase" evidence="3">
    <location>
        <begin position="528"/>
        <end position="688"/>
    </location>
</feature>
<dbReference type="Pfam" id="PF00078">
    <property type="entry name" value="RVT_1"/>
    <property type="match status" value="1"/>
</dbReference>
<dbReference type="InterPro" id="IPR000477">
    <property type="entry name" value="RT_dom"/>
</dbReference>
<sequence>MSVTRYTVDLDGDVEMSIPQPIFEVIRAPELSSWDHAALIEWHREWERYVEKIRHRCTTTGETYENVVVTVKGSVKRKTLKNLALYVLKKPVDDVTDADIMSAVQARCRTLKNEFVPDVTSLFRQSLRMDLSVDDCDARVFRYYEDFNGIGDDNGLQGLIGAGSESDTGYKSRMKVRCRLFVENLQPPVLKAQISRLIELERRDCKSDDVALFDLILEHAKVQQRFHRMSQDMTAKRDVKTNKQVRQPQRSSDGSSRDGASRVSAPAPTAPRGAVATPRPPRPPPQDDCLVCKGAHWLKDCPTSVNAQKKAARQQYQAAKEQRAGSVRSKAVRVGATRNMVRVNGLFEVAYVAGTGADQSVIPSVVTDSLRAVQPGLGPLGSPVSVTLADGSVQVCEIEVVLDLELVTIAGAVNLRAVPCLVLEGEGDEVLLGKDALKRLGIDVDQTLAQLAYLTLLEDEENEFPVGDELPGNASTPITTLDELLDRAVVSGLSHEHATVVREMLELFPEIWRDAAEFIREYVKFLDAEGLVAKNNAARWACAVVPVRKSGSRDKFRLTIDYRPVNRLTIPIAGVMPSTATVMEVLLGKKVFARFDLTHGFWQLPLHADCQELLSFVTPDGVYTPNRVPQGAMDSTLHFQSQMQTLLAPLIPHSALMWMDDVILFALTVTEFLVVLRKFFLQILQRRT</sequence>
<dbReference type="PANTHER" id="PTHR33064">
    <property type="entry name" value="POL PROTEIN"/>
    <property type="match status" value="1"/>
</dbReference>
<protein>
    <recommendedName>
        <fullName evidence="3">Reverse transcriptase domain-containing protein</fullName>
    </recommendedName>
</protein>
<dbReference type="Proteomes" id="UP000429607">
    <property type="component" value="Unassembled WGS sequence"/>
</dbReference>
<accession>A0A6A3K4U7</accession>
<evidence type="ECO:0000313" key="4">
    <source>
        <dbReference type="EMBL" id="KAE9002209.1"/>
    </source>
</evidence>
<evidence type="ECO:0000256" key="1">
    <source>
        <dbReference type="SAM" id="MobiDB-lite"/>
    </source>
</evidence>
<feature type="transmembrane region" description="Helical" evidence="2">
    <location>
        <begin position="655"/>
        <end position="676"/>
    </location>
</feature>